<reference evidence="4 5" key="1">
    <citation type="submission" date="2022-07" db="EMBL/GenBank/DDBJ databases">
        <title>A copper resistant bacterium isolated from sediment samples of deep sea hydrothermal areas.</title>
        <authorList>
            <person name="Zeng X."/>
        </authorList>
    </citation>
    <scope>NUCLEOTIDE SEQUENCE [LARGE SCALE GENOMIC DNA]</scope>
    <source>
        <strain evidence="5">CuT 6</strain>
    </source>
</reference>
<protein>
    <recommendedName>
        <fullName evidence="3">Sulfur carrier protein FdhD</fullName>
    </recommendedName>
</protein>
<keyword evidence="5" id="KW-1185">Reference proteome</keyword>
<dbReference type="HAMAP" id="MF_00187">
    <property type="entry name" value="FdhD"/>
    <property type="match status" value="1"/>
</dbReference>
<gene>
    <name evidence="3 4" type="primary">fdhD</name>
    <name evidence="4" type="ORF">NLK58_12480</name>
</gene>
<proteinExistence type="inferred from homology"/>
<evidence type="ECO:0000313" key="4">
    <source>
        <dbReference type="EMBL" id="WZF87175.1"/>
    </source>
</evidence>
<dbReference type="Proteomes" id="UP001475781">
    <property type="component" value="Chromosome"/>
</dbReference>
<feature type="binding site" evidence="3">
    <location>
        <begin position="272"/>
        <end position="277"/>
    </location>
    <ligand>
        <name>Mo-bis(molybdopterin guanine dinucleotide)</name>
        <dbReference type="ChEBI" id="CHEBI:60539"/>
    </ligand>
</feature>
<sequence length="286" mass="30640">MLRPSSNPGAAAMAVTGLDAPKDVLVACETPVEVRGGIEGAPCRDLVAEEVPVAMVYNGVSHAVMMASPCDLEDFAFGFSLTEGILDRPEQLFHLYAVVSEQGISLEMHIAGDCFARLREQRRNMAGRTGCGLCGTESLAHAIRAIPRVPARPAPVDKAVQRALRNLPTYQPLQEKTGATHGAAWCDNQGRIQQAREDVGRHNALDKLIGARIRDHGARAFDDGFVLISSRASYEMVQKSATVGVSSLIAVSAATALAIREARKAGMTLIGFARPGRHVIYVRGDE</sequence>
<comment type="function">
    <text evidence="3">Required for formate dehydrogenase (FDH) activity. Acts as a sulfur carrier protein that transfers sulfur from IscS to the molybdenum cofactor prior to its insertion into FDH.</text>
</comment>
<name>A0ABZ2VXH1_9GAMM</name>
<accession>A0ABZ2VXH1</accession>
<keyword evidence="2 3" id="KW-0501">Molybdenum cofactor biosynthesis</keyword>
<dbReference type="Gene3D" id="3.40.140.10">
    <property type="entry name" value="Cytidine Deaminase, domain 2"/>
    <property type="match status" value="1"/>
</dbReference>
<dbReference type="PANTHER" id="PTHR30592">
    <property type="entry name" value="FORMATE DEHYDROGENASE"/>
    <property type="match status" value="1"/>
</dbReference>
<dbReference type="InterPro" id="IPR016193">
    <property type="entry name" value="Cytidine_deaminase-like"/>
</dbReference>
<dbReference type="InterPro" id="IPR003786">
    <property type="entry name" value="FdhD"/>
</dbReference>
<evidence type="ECO:0000256" key="2">
    <source>
        <dbReference type="ARBA" id="ARBA00023150"/>
    </source>
</evidence>
<dbReference type="PIRSF" id="PIRSF015626">
    <property type="entry name" value="FdhD"/>
    <property type="match status" value="1"/>
</dbReference>
<keyword evidence="1 3" id="KW-0963">Cytoplasm</keyword>
<comment type="similarity">
    <text evidence="3">Belongs to the FdhD family.</text>
</comment>
<evidence type="ECO:0000256" key="1">
    <source>
        <dbReference type="ARBA" id="ARBA00022490"/>
    </source>
</evidence>
<comment type="subcellular location">
    <subcellularLocation>
        <location evidence="3">Cytoplasm</location>
    </subcellularLocation>
</comment>
<evidence type="ECO:0000256" key="3">
    <source>
        <dbReference type="HAMAP-Rule" id="MF_00187"/>
    </source>
</evidence>
<dbReference type="EMBL" id="CP101118">
    <property type="protein sequence ID" value="WZF87175.1"/>
    <property type="molecule type" value="Genomic_DNA"/>
</dbReference>
<dbReference type="Gene3D" id="3.10.20.10">
    <property type="match status" value="1"/>
</dbReference>
<dbReference type="RefSeq" id="WP_117618837.1">
    <property type="nucleotide sequence ID" value="NZ_CP101118.1"/>
</dbReference>
<dbReference type="Pfam" id="PF02634">
    <property type="entry name" value="FdhD-NarQ"/>
    <property type="match status" value="1"/>
</dbReference>
<dbReference type="NCBIfam" id="TIGR00129">
    <property type="entry name" value="fdhD_narQ"/>
    <property type="match status" value="1"/>
</dbReference>
<organism evidence="4 5">
    <name type="scientific">Marinobacter metalliresistant</name>
    <dbReference type="NCBI Taxonomy" id="2961995"/>
    <lineage>
        <taxon>Bacteria</taxon>
        <taxon>Pseudomonadati</taxon>
        <taxon>Pseudomonadota</taxon>
        <taxon>Gammaproteobacteria</taxon>
        <taxon>Pseudomonadales</taxon>
        <taxon>Marinobacteraceae</taxon>
        <taxon>Marinobacter</taxon>
    </lineage>
</organism>
<feature type="active site" description="Cysteine persulfide intermediate" evidence="3">
    <location>
        <position position="131"/>
    </location>
</feature>
<dbReference type="PANTHER" id="PTHR30592:SF1">
    <property type="entry name" value="SULFUR CARRIER PROTEIN FDHD"/>
    <property type="match status" value="1"/>
</dbReference>
<dbReference type="SUPFAM" id="SSF53927">
    <property type="entry name" value="Cytidine deaminase-like"/>
    <property type="match status" value="1"/>
</dbReference>
<evidence type="ECO:0000313" key="5">
    <source>
        <dbReference type="Proteomes" id="UP001475781"/>
    </source>
</evidence>